<evidence type="ECO:0000256" key="3">
    <source>
        <dbReference type="ARBA" id="ARBA00022576"/>
    </source>
</evidence>
<dbReference type="AlphaFoldDB" id="A0A378X228"/>
<protein>
    <submittedName>
        <fullName evidence="5">Diaminobutyrate--2-oxoglutarate transaminase</fullName>
        <ecNumber evidence="5">2.6.1.76</ecNumber>
    </submittedName>
</protein>
<accession>A0A378X228</accession>
<organism evidence="5 6">
    <name type="scientific">Nocardia africana</name>
    <dbReference type="NCBI Taxonomy" id="134964"/>
    <lineage>
        <taxon>Bacteria</taxon>
        <taxon>Bacillati</taxon>
        <taxon>Actinomycetota</taxon>
        <taxon>Actinomycetes</taxon>
        <taxon>Mycobacteriales</taxon>
        <taxon>Nocardiaceae</taxon>
        <taxon>Nocardia</taxon>
    </lineage>
</organism>
<dbReference type="SUPFAM" id="SSF53383">
    <property type="entry name" value="PLP-dependent transferases"/>
    <property type="match status" value="1"/>
</dbReference>
<dbReference type="GO" id="GO:0045303">
    <property type="term" value="F:diaminobutyrate-2-oxoglutarate transaminase activity"/>
    <property type="evidence" value="ECO:0007669"/>
    <property type="project" value="UniProtKB-EC"/>
</dbReference>
<comment type="cofactor">
    <cofactor evidence="1">
        <name>pyridoxal 5'-phosphate</name>
        <dbReference type="ChEBI" id="CHEBI:597326"/>
    </cofactor>
</comment>
<gene>
    <name evidence="5" type="primary">ectB_2</name>
    <name evidence="5" type="ORF">NCTC13184_05294</name>
</gene>
<keyword evidence="4 5" id="KW-0808">Transferase</keyword>
<sequence>MTTAEMTVFESLESNVRGYCRSWPTLFDTASGAWLRDGSGRDYLDFFAGAGALNYGHNNPVL</sequence>
<keyword evidence="3 5" id="KW-0032">Aminotransferase</keyword>
<dbReference type="InterPro" id="IPR015424">
    <property type="entry name" value="PyrdxlP-dep_Trfase"/>
</dbReference>
<comment type="similarity">
    <text evidence="2">Belongs to the class-III pyridoxal-phosphate-dependent aminotransferase family.</text>
</comment>
<evidence type="ECO:0000256" key="2">
    <source>
        <dbReference type="ARBA" id="ARBA00008954"/>
    </source>
</evidence>
<reference evidence="5 6" key="1">
    <citation type="submission" date="2018-06" db="EMBL/GenBank/DDBJ databases">
        <authorList>
            <consortium name="Pathogen Informatics"/>
            <person name="Doyle S."/>
        </authorList>
    </citation>
    <scope>NUCLEOTIDE SEQUENCE [LARGE SCALE GENOMIC DNA]</scope>
    <source>
        <strain evidence="5 6">NCTC13184</strain>
    </source>
</reference>
<evidence type="ECO:0000256" key="1">
    <source>
        <dbReference type="ARBA" id="ARBA00001933"/>
    </source>
</evidence>
<dbReference type="EMBL" id="UGRU01000001">
    <property type="protein sequence ID" value="SUA46764.1"/>
    <property type="molecule type" value="Genomic_DNA"/>
</dbReference>
<dbReference type="EC" id="2.6.1.76" evidence="5"/>
<evidence type="ECO:0000256" key="4">
    <source>
        <dbReference type="ARBA" id="ARBA00022679"/>
    </source>
</evidence>
<dbReference type="PANTHER" id="PTHR43552:SF2">
    <property type="entry name" value="DIAMINOBUTYRATE--2-OXOGLUTARATE TRANSAMINASE"/>
    <property type="match status" value="1"/>
</dbReference>
<name>A0A378X228_9NOCA</name>
<evidence type="ECO:0000313" key="6">
    <source>
        <dbReference type="Proteomes" id="UP000255082"/>
    </source>
</evidence>
<proteinExistence type="inferred from homology"/>
<dbReference type="Gene3D" id="3.90.1150.10">
    <property type="entry name" value="Aspartate Aminotransferase, domain 1"/>
    <property type="match status" value="1"/>
</dbReference>
<evidence type="ECO:0000313" key="5">
    <source>
        <dbReference type="EMBL" id="SUA46764.1"/>
    </source>
</evidence>
<dbReference type="InterPro" id="IPR004637">
    <property type="entry name" value="Dat"/>
</dbReference>
<dbReference type="InterPro" id="IPR015422">
    <property type="entry name" value="PyrdxlP-dep_Trfase_small"/>
</dbReference>
<dbReference type="PANTHER" id="PTHR43552">
    <property type="entry name" value="DIAMINOBUTYRATE--2-OXOGLUTARATE AMINOTRANSFERASE"/>
    <property type="match status" value="1"/>
</dbReference>
<dbReference type="Proteomes" id="UP000255082">
    <property type="component" value="Unassembled WGS sequence"/>
</dbReference>